<sequence>MRELRNCNEIVKMDSRTVEGYALVFGKQSRDLGGFTEVIEPTALEGILEKSDILCLLNHNEDRGILARSKYGTGSLELTIDDTGLKYKFEAPNTALGDELLEGLRRGDISTSSFAFTIGKDTWTKKEDGSYLRTINSFKELFDVSPVYKEAYPDTSVALRKMQDLESEDLKDYFAGLRNKVA</sequence>
<evidence type="ECO:0000259" key="4">
    <source>
        <dbReference type="Pfam" id="PF04586"/>
    </source>
</evidence>
<keyword evidence="3" id="KW-0378">Hydrolase</keyword>
<dbReference type="Proteomes" id="UP000283713">
    <property type="component" value="Unassembled WGS sequence"/>
</dbReference>
<dbReference type="NCBIfam" id="TIGR01543">
    <property type="entry name" value="proheadase_HK97"/>
    <property type="match status" value="1"/>
</dbReference>
<dbReference type="Pfam" id="PF04586">
    <property type="entry name" value="Peptidase_S78"/>
    <property type="match status" value="1"/>
</dbReference>
<gene>
    <name evidence="5" type="ORF">DW193_15600</name>
</gene>
<dbReference type="RefSeq" id="WP_117856099.1">
    <property type="nucleotide sequence ID" value="NZ_CP096965.1"/>
</dbReference>
<name>A0A414XQ89_PHOVU</name>
<comment type="caution">
    <text evidence="5">The sequence shown here is derived from an EMBL/GenBank/DDBJ whole genome shotgun (WGS) entry which is preliminary data.</text>
</comment>
<dbReference type="AlphaFoldDB" id="A0A414XQ89"/>
<dbReference type="GO" id="GO:0008233">
    <property type="term" value="F:peptidase activity"/>
    <property type="evidence" value="ECO:0007669"/>
    <property type="project" value="UniProtKB-KW"/>
</dbReference>
<keyword evidence="1" id="KW-1188">Viral release from host cell</keyword>
<evidence type="ECO:0000313" key="5">
    <source>
        <dbReference type="EMBL" id="RHH76040.1"/>
    </source>
</evidence>
<evidence type="ECO:0000313" key="6">
    <source>
        <dbReference type="Proteomes" id="UP000283713"/>
    </source>
</evidence>
<evidence type="ECO:0000256" key="1">
    <source>
        <dbReference type="ARBA" id="ARBA00022612"/>
    </source>
</evidence>
<reference evidence="5 6" key="1">
    <citation type="submission" date="2018-08" db="EMBL/GenBank/DDBJ databases">
        <title>A genome reference for cultivated species of the human gut microbiota.</title>
        <authorList>
            <person name="Zou Y."/>
            <person name="Xue W."/>
            <person name="Luo G."/>
        </authorList>
    </citation>
    <scope>NUCLEOTIDE SEQUENCE [LARGE SCALE GENOMIC DNA]</scope>
    <source>
        <strain evidence="5 6">AM16-6</strain>
    </source>
</reference>
<dbReference type="InterPro" id="IPR006433">
    <property type="entry name" value="Prohead_protease"/>
</dbReference>
<evidence type="ECO:0000256" key="3">
    <source>
        <dbReference type="ARBA" id="ARBA00022801"/>
    </source>
</evidence>
<dbReference type="InterPro" id="IPR054613">
    <property type="entry name" value="Peptidase_S78_dom"/>
</dbReference>
<dbReference type="EMBL" id="QRKA01000025">
    <property type="protein sequence ID" value="RHH76040.1"/>
    <property type="molecule type" value="Genomic_DNA"/>
</dbReference>
<accession>A0A414XQ89</accession>
<organism evidence="5 6">
    <name type="scientific">Phocaeicola vulgatus</name>
    <name type="common">Bacteroides vulgatus</name>
    <dbReference type="NCBI Taxonomy" id="821"/>
    <lineage>
        <taxon>Bacteria</taxon>
        <taxon>Pseudomonadati</taxon>
        <taxon>Bacteroidota</taxon>
        <taxon>Bacteroidia</taxon>
        <taxon>Bacteroidales</taxon>
        <taxon>Bacteroidaceae</taxon>
        <taxon>Phocaeicola</taxon>
    </lineage>
</organism>
<feature type="domain" description="Prohead serine protease" evidence="4">
    <location>
        <begin position="15"/>
        <end position="164"/>
    </location>
</feature>
<proteinExistence type="predicted"/>
<keyword evidence="2 5" id="KW-0645">Protease</keyword>
<evidence type="ECO:0000256" key="2">
    <source>
        <dbReference type="ARBA" id="ARBA00022670"/>
    </source>
</evidence>
<protein>
    <submittedName>
        <fullName evidence="5">HK97 family phage prohead protease</fullName>
    </submittedName>
</protein>
<dbReference type="GO" id="GO:0006508">
    <property type="term" value="P:proteolysis"/>
    <property type="evidence" value="ECO:0007669"/>
    <property type="project" value="UniProtKB-KW"/>
</dbReference>